<protein>
    <submittedName>
        <fullName evidence="1">Uncharacterized protein</fullName>
    </submittedName>
</protein>
<dbReference type="NCBIfam" id="NF045727">
    <property type="entry name" value="GSU3529_fam"/>
    <property type="match status" value="1"/>
</dbReference>
<name>I7EEY6_GEOSL</name>
<sequence length="83" mass="9330">MDVFEELREVALRQNAEGEFPEWLLADVLGIADDPERYGDRTHLVETLVSQIREYDPFAGAGCFGTAVGIEEIRATLRHLTLP</sequence>
<dbReference type="AlphaFoldDB" id="I7EEY6"/>
<organism evidence="1 2">
    <name type="scientific">Geobacter sulfurreducens (strain ATCC 51573 / DSM 12127 / PCA)</name>
    <dbReference type="NCBI Taxonomy" id="243231"/>
    <lineage>
        <taxon>Bacteria</taxon>
        <taxon>Pseudomonadati</taxon>
        <taxon>Thermodesulfobacteriota</taxon>
        <taxon>Desulfuromonadia</taxon>
        <taxon>Geobacterales</taxon>
        <taxon>Geobacteraceae</taxon>
        <taxon>Geobacter</taxon>
    </lineage>
</organism>
<dbReference type="EMBL" id="AE017180">
    <property type="protein sequence ID" value="AFP20432.1"/>
    <property type="molecule type" value="Genomic_DNA"/>
</dbReference>
<evidence type="ECO:0000313" key="2">
    <source>
        <dbReference type="Proteomes" id="UP000000577"/>
    </source>
</evidence>
<proteinExistence type="predicted"/>
<evidence type="ECO:0000313" key="1">
    <source>
        <dbReference type="EMBL" id="AFP20432.1"/>
    </source>
</evidence>
<reference evidence="1 2" key="2">
    <citation type="journal article" date="2012" name="BMC Genomics">
        <title>Comparative genomic analysis of Geobacter sulfurreducens KN400, a strain with enhanced capacity for extracellular electron transfer and electricity production.</title>
        <authorList>
            <person name="Butler J.E."/>
            <person name="Young N.D."/>
            <person name="Aklujkar M."/>
            <person name="Lovley D.R."/>
        </authorList>
    </citation>
    <scope>NUCLEOTIDE SEQUENCE [LARGE SCALE GENOMIC DNA]</scope>
    <source>
        <strain evidence="2">ATCC 51573 / DSM 12127 / PCA</strain>
    </source>
</reference>
<dbReference type="HOGENOM" id="CLU_191331_0_0_7"/>
<keyword evidence="2" id="KW-1185">Reference proteome</keyword>
<dbReference type="EnsemblBacteria" id="AFP20432">
    <property type="protein sequence ID" value="AFP20432"/>
    <property type="gene ID" value="GSU3529"/>
</dbReference>
<dbReference type="Proteomes" id="UP000000577">
    <property type="component" value="Chromosome"/>
</dbReference>
<dbReference type="STRING" id="243231.GSU3529"/>
<dbReference type="KEGG" id="gsu:GSU3529"/>
<dbReference type="InParanoid" id="I7EEY6"/>
<dbReference type="RefSeq" id="WP_010942054.1">
    <property type="nucleotide sequence ID" value="NC_002939.5"/>
</dbReference>
<dbReference type="OrthoDB" id="9813688at2"/>
<gene>
    <name evidence="1" type="ordered locus">GSU3529</name>
</gene>
<accession>I7EEY6</accession>
<reference evidence="1 2" key="1">
    <citation type="journal article" date="2003" name="Science">
        <title>Genome of Geobacter sulfurreducens: metal reduction in subsurface environments.</title>
        <authorList>
            <person name="Methe B.A."/>
            <person name="Nelson K.E."/>
            <person name="Eisen J.A."/>
            <person name="Paulsen I.T."/>
            <person name="Nelson W."/>
            <person name="Heidelberg J.F."/>
            <person name="Wu D."/>
            <person name="Wu M."/>
            <person name="Ward N."/>
            <person name="Beanan M.J."/>
            <person name="Dodson R.J."/>
            <person name="Madupu R."/>
            <person name="Brinkac L.M."/>
            <person name="Daugherty S.C."/>
            <person name="DeBoy R.T."/>
            <person name="Durkin A.S."/>
            <person name="Gwinn M."/>
            <person name="Kolonay J.F."/>
            <person name="Sullivan S.A."/>
            <person name="Haft D.H."/>
            <person name="Selengut J."/>
            <person name="Davidsen T.M."/>
            <person name="Zafar N."/>
            <person name="White O."/>
            <person name="Tran B."/>
            <person name="Romero C."/>
            <person name="Forberger H.A."/>
            <person name="Weidman J."/>
            <person name="Khouri H."/>
            <person name="Feldblyum T.V."/>
            <person name="Utterback T.R."/>
            <person name="Van Aken S.E."/>
            <person name="Lovley D.R."/>
            <person name="Fraser C.M."/>
        </authorList>
    </citation>
    <scope>NUCLEOTIDE SEQUENCE [LARGE SCALE GENOMIC DNA]</scope>
    <source>
        <strain evidence="2">ATCC 51573 / DSM 12127 / PCA</strain>
    </source>
</reference>